<organism evidence="1 2">
    <name type="scientific">Oedothorax gibbosus</name>
    <dbReference type="NCBI Taxonomy" id="931172"/>
    <lineage>
        <taxon>Eukaryota</taxon>
        <taxon>Metazoa</taxon>
        <taxon>Ecdysozoa</taxon>
        <taxon>Arthropoda</taxon>
        <taxon>Chelicerata</taxon>
        <taxon>Arachnida</taxon>
        <taxon>Araneae</taxon>
        <taxon>Araneomorphae</taxon>
        <taxon>Entelegynae</taxon>
        <taxon>Araneoidea</taxon>
        <taxon>Linyphiidae</taxon>
        <taxon>Erigoninae</taxon>
        <taxon>Oedothorax</taxon>
    </lineage>
</organism>
<gene>
    <name evidence="1" type="ORF">JTE90_016582</name>
</gene>
<reference evidence="1 2" key="1">
    <citation type="journal article" date="2022" name="Nat. Ecol. Evol.">
        <title>A masculinizing supergene underlies an exaggerated male reproductive morph in a spider.</title>
        <authorList>
            <person name="Hendrickx F."/>
            <person name="De Corte Z."/>
            <person name="Sonet G."/>
            <person name="Van Belleghem S.M."/>
            <person name="Kostlbacher S."/>
            <person name="Vangestel C."/>
        </authorList>
    </citation>
    <scope>NUCLEOTIDE SEQUENCE [LARGE SCALE GENOMIC DNA]</scope>
    <source>
        <strain evidence="1">W744_W776</strain>
    </source>
</reference>
<protein>
    <submittedName>
        <fullName evidence="1">Uncharacterized protein</fullName>
    </submittedName>
</protein>
<dbReference type="Proteomes" id="UP000827092">
    <property type="component" value="Unassembled WGS sequence"/>
</dbReference>
<evidence type="ECO:0000313" key="2">
    <source>
        <dbReference type="Proteomes" id="UP000827092"/>
    </source>
</evidence>
<evidence type="ECO:0000313" key="1">
    <source>
        <dbReference type="EMBL" id="KAG8171667.1"/>
    </source>
</evidence>
<comment type="caution">
    <text evidence="1">The sequence shown here is derived from an EMBL/GenBank/DDBJ whole genome shotgun (WGS) entry which is preliminary data.</text>
</comment>
<dbReference type="EMBL" id="JAFNEN010003720">
    <property type="protein sequence ID" value="KAG8171667.1"/>
    <property type="molecule type" value="Genomic_DNA"/>
</dbReference>
<accession>A0AAV6TIX1</accession>
<sequence>EALCPVKEDLPSLAMDGTVPLLTDDDNIEAPPNLLPSLAMDGYVPPLTDDDNVGAHSTSQNAPSFQMDHLYALPAILSDETAEEISPPPSENSPESTDIALSELVLPPKMRRRGRPKGASITVIGLPRKKPGNSSKPVAFVKRHVRDKERLVLSWLFTEEIAEKAMNSEYVIQVDDVSDNVNDLSAALLDES</sequence>
<feature type="non-terminal residue" evidence="1">
    <location>
        <position position="1"/>
    </location>
</feature>
<name>A0AAV6TIX1_9ARAC</name>
<keyword evidence="2" id="KW-1185">Reference proteome</keyword>
<dbReference type="AlphaFoldDB" id="A0AAV6TIX1"/>
<feature type="non-terminal residue" evidence="1">
    <location>
        <position position="192"/>
    </location>
</feature>
<proteinExistence type="predicted"/>